<dbReference type="EMBL" id="MSFL01000013">
    <property type="protein sequence ID" value="PWY81819.1"/>
    <property type="molecule type" value="Genomic_DNA"/>
</dbReference>
<dbReference type="InterPro" id="IPR056632">
    <property type="entry name" value="DUF7730"/>
</dbReference>
<feature type="compositionally biased region" description="Low complexity" evidence="1">
    <location>
        <begin position="43"/>
        <end position="54"/>
    </location>
</feature>
<dbReference type="VEuPathDB" id="FungiDB:BO70DRAFT_379793"/>
<dbReference type="Proteomes" id="UP000247233">
    <property type="component" value="Unassembled WGS sequence"/>
</dbReference>
<proteinExistence type="predicted"/>
<keyword evidence="4" id="KW-1185">Reference proteome</keyword>
<name>A0A317W6X6_9EURO</name>
<dbReference type="RefSeq" id="XP_025399084.1">
    <property type="nucleotide sequence ID" value="XM_025545375.1"/>
</dbReference>
<feature type="domain" description="DUF7730" evidence="2">
    <location>
        <begin position="88"/>
        <end position="149"/>
    </location>
</feature>
<feature type="compositionally biased region" description="Basic and acidic residues" evidence="1">
    <location>
        <begin position="55"/>
        <end position="71"/>
    </location>
</feature>
<dbReference type="Pfam" id="PF24864">
    <property type="entry name" value="DUF7730"/>
    <property type="match status" value="2"/>
</dbReference>
<feature type="compositionally biased region" description="Polar residues" evidence="1">
    <location>
        <begin position="83"/>
        <end position="92"/>
    </location>
</feature>
<dbReference type="PANTHER" id="PTHR38790:SF4">
    <property type="entry name" value="2EXR DOMAIN-CONTAINING PROTEIN"/>
    <property type="match status" value="1"/>
</dbReference>
<accession>A0A317W6X6</accession>
<dbReference type="STRING" id="1448321.A0A317W6X6"/>
<feature type="region of interest" description="Disordered" evidence="1">
    <location>
        <begin position="165"/>
        <end position="204"/>
    </location>
</feature>
<gene>
    <name evidence="3" type="ORF">BO70DRAFT_379793</name>
</gene>
<feature type="compositionally biased region" description="Pro residues" evidence="1">
    <location>
        <begin position="179"/>
        <end position="198"/>
    </location>
</feature>
<reference evidence="3 4" key="1">
    <citation type="submission" date="2016-12" db="EMBL/GenBank/DDBJ databases">
        <title>The genomes of Aspergillus section Nigri reveals drivers in fungal speciation.</title>
        <authorList>
            <consortium name="DOE Joint Genome Institute"/>
            <person name="Vesth T.C."/>
            <person name="Nybo J."/>
            <person name="Theobald S."/>
            <person name="Brandl J."/>
            <person name="Frisvad J.C."/>
            <person name="Nielsen K.F."/>
            <person name="Lyhne E.K."/>
            <person name="Kogle M.E."/>
            <person name="Kuo A."/>
            <person name="Riley R."/>
            <person name="Clum A."/>
            <person name="Nolan M."/>
            <person name="Lipzen A."/>
            <person name="Salamov A."/>
            <person name="Henrissat B."/>
            <person name="Wiebenga A."/>
            <person name="De Vries R.P."/>
            <person name="Grigoriev I.V."/>
            <person name="Mortensen U.H."/>
            <person name="Andersen M.R."/>
            <person name="Baker S.E."/>
        </authorList>
    </citation>
    <scope>NUCLEOTIDE SEQUENCE [LARGE SCALE GENOMIC DNA]</scope>
    <source>
        <strain evidence="3 4">CBS 117.55</strain>
    </source>
</reference>
<dbReference type="GeneID" id="37067612"/>
<feature type="compositionally biased region" description="Low complexity" evidence="1">
    <location>
        <begin position="166"/>
        <end position="178"/>
    </location>
</feature>
<sequence length="368" mass="40836">MRHFDAWLLRDPYSIFHYYPTGRRWPETVRELIHTRQICSPGSSLTTNTNTNINSDHDSDSDSDSDNHHDGNNNNEIPPLDPATTSASQPQSPFFARLPPEIRLMIYAYVFDAPTVHLVQIRDRVRHVRCAVARSMPLDQHRLCCPVTTARWRNAAMAGGVKAVATTNTDTNTDTDTNPPNPQNPPSTPPQTLPPHPPSLANNLTTQTPALLTTCRAIYTESLPVLYTLPTFDTDDLHTLLSFLTTISPVARAHIHRLTVQFAPVWQPLAGQEHSVSVYAHTHNDRLWRGVWRVVARLAALEELRLGLDLGCVSLSVGENNNANGNGGLVGAGLLEFARDVPWLKPLLGIPFWLSPIQVPIHVLVSTI</sequence>
<feature type="region of interest" description="Disordered" evidence="1">
    <location>
        <begin position="40"/>
        <end position="94"/>
    </location>
</feature>
<dbReference type="OrthoDB" id="515692at2759"/>
<evidence type="ECO:0000313" key="3">
    <source>
        <dbReference type="EMBL" id="PWY81819.1"/>
    </source>
</evidence>
<organism evidence="3 4">
    <name type="scientific">Aspergillus heteromorphus CBS 117.55</name>
    <dbReference type="NCBI Taxonomy" id="1448321"/>
    <lineage>
        <taxon>Eukaryota</taxon>
        <taxon>Fungi</taxon>
        <taxon>Dikarya</taxon>
        <taxon>Ascomycota</taxon>
        <taxon>Pezizomycotina</taxon>
        <taxon>Eurotiomycetes</taxon>
        <taxon>Eurotiomycetidae</taxon>
        <taxon>Eurotiales</taxon>
        <taxon>Aspergillaceae</taxon>
        <taxon>Aspergillus</taxon>
        <taxon>Aspergillus subgen. Circumdati</taxon>
    </lineage>
</organism>
<dbReference type="AlphaFoldDB" id="A0A317W6X6"/>
<comment type="caution">
    <text evidence="3">The sequence shown here is derived from an EMBL/GenBank/DDBJ whole genome shotgun (WGS) entry which is preliminary data.</text>
</comment>
<evidence type="ECO:0000259" key="2">
    <source>
        <dbReference type="Pfam" id="PF24864"/>
    </source>
</evidence>
<feature type="domain" description="DUF7730" evidence="2">
    <location>
        <begin position="203"/>
        <end position="308"/>
    </location>
</feature>
<evidence type="ECO:0000256" key="1">
    <source>
        <dbReference type="SAM" id="MobiDB-lite"/>
    </source>
</evidence>
<protein>
    <recommendedName>
        <fullName evidence="2">DUF7730 domain-containing protein</fullName>
    </recommendedName>
</protein>
<dbReference type="PANTHER" id="PTHR38790">
    <property type="entry name" value="2EXR DOMAIN-CONTAINING PROTEIN-RELATED"/>
    <property type="match status" value="1"/>
</dbReference>
<evidence type="ECO:0000313" key="4">
    <source>
        <dbReference type="Proteomes" id="UP000247233"/>
    </source>
</evidence>